<accession>A0A378T8K9</accession>
<evidence type="ECO:0000313" key="1">
    <source>
        <dbReference type="EMBL" id="STZ56205.1"/>
    </source>
</evidence>
<organism evidence="1 2">
    <name type="scientific">Moraxella lacunata</name>
    <dbReference type="NCBI Taxonomy" id="477"/>
    <lineage>
        <taxon>Bacteria</taxon>
        <taxon>Pseudomonadati</taxon>
        <taxon>Pseudomonadota</taxon>
        <taxon>Gammaproteobacteria</taxon>
        <taxon>Moraxellales</taxon>
        <taxon>Moraxellaceae</taxon>
        <taxon>Moraxella</taxon>
    </lineage>
</organism>
<dbReference type="AlphaFoldDB" id="A0A378T8K9"/>
<proteinExistence type="predicted"/>
<evidence type="ECO:0000313" key="2">
    <source>
        <dbReference type="Proteomes" id="UP000254437"/>
    </source>
</evidence>
<protein>
    <submittedName>
        <fullName evidence="1">Uncharacterized protein</fullName>
    </submittedName>
</protein>
<dbReference type="Proteomes" id="UP000254437">
    <property type="component" value="Unassembled WGS sequence"/>
</dbReference>
<sequence>MNSKEIYRLFNKLHTFSRVQNIFNDKKYTDTHTHNEYDYLGEGDSFQKDNFEEMLSEFFGNVPLYVGININKSYLAMPTELTPLILPYVGKKDIQIMNQEMTKIVIFNNLGSFTKGHLIHYSKSREREQGTPLQVKFYDNISENKYKKVSYALNDILPKIEQVLNQDYGGTMEHLWIDLLLVEHYKPFNFRFQKRVNDGDFYYNVGHYTAVPDFTILDTLNDDNEIRQYALSVFYHSMQILEKKYKQLGGFNAKKFRQDFKDTCQEFGIYFE</sequence>
<reference evidence="1 2" key="1">
    <citation type="submission" date="2018-06" db="EMBL/GenBank/DDBJ databases">
        <authorList>
            <consortium name="Pathogen Informatics"/>
            <person name="Doyle S."/>
        </authorList>
    </citation>
    <scope>NUCLEOTIDE SEQUENCE [LARGE SCALE GENOMIC DNA]</scope>
    <source>
        <strain evidence="1 2">NCTC10359</strain>
    </source>
</reference>
<dbReference type="RefSeq" id="WP_115005747.1">
    <property type="nucleotide sequence ID" value="NZ_UGQU01000001.1"/>
</dbReference>
<dbReference type="EMBL" id="UGQU01000001">
    <property type="protein sequence ID" value="STZ56205.1"/>
    <property type="molecule type" value="Genomic_DNA"/>
</dbReference>
<gene>
    <name evidence="1" type="ORF">NCTC10359_00809</name>
</gene>
<name>A0A378T8K9_MORLA</name>